<keyword evidence="4" id="KW-0520">NAD</keyword>
<dbReference type="InterPro" id="IPR001670">
    <property type="entry name" value="ADH_Fe/GldA"/>
</dbReference>
<dbReference type="Gene3D" id="1.20.1090.10">
    <property type="entry name" value="Dehydroquinate synthase-like - alpha domain"/>
    <property type="match status" value="1"/>
</dbReference>
<dbReference type="PANTHER" id="PTHR11496:SF102">
    <property type="entry name" value="ALCOHOL DEHYDROGENASE 4"/>
    <property type="match status" value="1"/>
</dbReference>
<dbReference type="AlphaFoldDB" id="A0A1G5EB87"/>
<comment type="cofactor">
    <cofactor evidence="1">
        <name>Fe cation</name>
        <dbReference type="ChEBI" id="CHEBI:24875"/>
    </cofactor>
</comment>
<dbReference type="PANTHER" id="PTHR11496">
    <property type="entry name" value="ALCOHOL DEHYDROGENASE"/>
    <property type="match status" value="1"/>
</dbReference>
<feature type="domain" description="Fe-containing alcohol dehydrogenase-like C-terminal" evidence="6">
    <location>
        <begin position="172"/>
        <end position="369"/>
    </location>
</feature>
<name>A0A1G5EB87_9BACT</name>
<dbReference type="GO" id="GO:0004022">
    <property type="term" value="F:alcohol dehydrogenase (NAD+) activity"/>
    <property type="evidence" value="ECO:0007669"/>
    <property type="project" value="TreeGrafter"/>
</dbReference>
<evidence type="ECO:0000256" key="4">
    <source>
        <dbReference type="ARBA" id="ARBA00023027"/>
    </source>
</evidence>
<dbReference type="PROSITE" id="PS00913">
    <property type="entry name" value="ADH_IRON_1"/>
    <property type="match status" value="1"/>
</dbReference>
<organism evidence="7 8">
    <name type="scientific">Desulfoluna spongiiphila</name>
    <dbReference type="NCBI Taxonomy" id="419481"/>
    <lineage>
        <taxon>Bacteria</taxon>
        <taxon>Pseudomonadati</taxon>
        <taxon>Thermodesulfobacteriota</taxon>
        <taxon>Desulfobacteria</taxon>
        <taxon>Desulfobacterales</taxon>
        <taxon>Desulfolunaceae</taxon>
        <taxon>Desulfoluna</taxon>
    </lineage>
</organism>
<dbReference type="OrthoDB" id="9778433at2"/>
<reference evidence="7 8" key="1">
    <citation type="submission" date="2016-10" db="EMBL/GenBank/DDBJ databases">
        <authorList>
            <person name="de Groot N.N."/>
        </authorList>
    </citation>
    <scope>NUCLEOTIDE SEQUENCE [LARGE SCALE GENOMIC DNA]</scope>
    <source>
        <strain evidence="7 8">AA1</strain>
    </source>
</reference>
<dbReference type="Pfam" id="PF00465">
    <property type="entry name" value="Fe-ADH"/>
    <property type="match status" value="1"/>
</dbReference>
<evidence type="ECO:0000259" key="6">
    <source>
        <dbReference type="Pfam" id="PF25137"/>
    </source>
</evidence>
<dbReference type="STRING" id="419481.SAMN05216233_105273"/>
<comment type="similarity">
    <text evidence="2">Belongs to the iron-containing alcohol dehydrogenase family.</text>
</comment>
<feature type="domain" description="Alcohol dehydrogenase iron-type/glycerol dehydrogenase GldA" evidence="5">
    <location>
        <begin position="8"/>
        <end position="160"/>
    </location>
</feature>
<protein>
    <submittedName>
        <fullName evidence="7">Acetaldehyde dehydrogenase / alcohol dehydrogenase</fullName>
    </submittedName>
</protein>
<evidence type="ECO:0000256" key="2">
    <source>
        <dbReference type="ARBA" id="ARBA00007358"/>
    </source>
</evidence>
<dbReference type="CDD" id="cd08180">
    <property type="entry name" value="PDD"/>
    <property type="match status" value="1"/>
</dbReference>
<dbReference type="InterPro" id="IPR039697">
    <property type="entry name" value="Alcohol_dehydrogenase_Fe"/>
</dbReference>
<dbReference type="EMBL" id="FMUX01000005">
    <property type="protein sequence ID" value="SCY24165.1"/>
    <property type="molecule type" value="Genomic_DNA"/>
</dbReference>
<gene>
    <name evidence="7" type="ORF">SAMN05216233_105273</name>
</gene>
<dbReference type="InterPro" id="IPR018211">
    <property type="entry name" value="ADH_Fe_CS"/>
</dbReference>
<dbReference type="InterPro" id="IPR056798">
    <property type="entry name" value="ADH_Fe_C"/>
</dbReference>
<evidence type="ECO:0000256" key="3">
    <source>
        <dbReference type="ARBA" id="ARBA00023002"/>
    </source>
</evidence>
<keyword evidence="3" id="KW-0560">Oxidoreductase</keyword>
<proteinExistence type="inferred from homology"/>
<dbReference type="GO" id="GO:0046872">
    <property type="term" value="F:metal ion binding"/>
    <property type="evidence" value="ECO:0007669"/>
    <property type="project" value="InterPro"/>
</dbReference>
<accession>A0A1G5EB87</accession>
<dbReference type="FunFam" id="1.20.1090.10:FF:000001">
    <property type="entry name" value="Aldehyde-alcohol dehydrogenase"/>
    <property type="match status" value="1"/>
</dbReference>
<evidence type="ECO:0000313" key="8">
    <source>
        <dbReference type="Proteomes" id="UP000198870"/>
    </source>
</evidence>
<dbReference type="Pfam" id="PF25137">
    <property type="entry name" value="ADH_Fe_C"/>
    <property type="match status" value="1"/>
</dbReference>
<evidence type="ECO:0000313" key="7">
    <source>
        <dbReference type="EMBL" id="SCY24165.1"/>
    </source>
</evidence>
<dbReference type="FunFam" id="3.40.50.1970:FF:000003">
    <property type="entry name" value="Alcohol dehydrogenase, iron-containing"/>
    <property type="match status" value="1"/>
</dbReference>
<dbReference type="RefSeq" id="WP_092210427.1">
    <property type="nucleotide sequence ID" value="NZ_FMUX01000005.1"/>
</dbReference>
<dbReference type="Proteomes" id="UP000198870">
    <property type="component" value="Unassembled WGS sequence"/>
</dbReference>
<dbReference type="Gene3D" id="3.40.50.1970">
    <property type="match status" value="1"/>
</dbReference>
<dbReference type="PROSITE" id="PS00060">
    <property type="entry name" value="ADH_IRON_2"/>
    <property type="match status" value="1"/>
</dbReference>
<evidence type="ECO:0000256" key="1">
    <source>
        <dbReference type="ARBA" id="ARBA00001962"/>
    </source>
</evidence>
<keyword evidence="8" id="KW-1185">Reference proteome</keyword>
<dbReference type="SUPFAM" id="SSF56796">
    <property type="entry name" value="Dehydroquinate synthase-like"/>
    <property type="match status" value="1"/>
</dbReference>
<evidence type="ECO:0000259" key="5">
    <source>
        <dbReference type="Pfam" id="PF00465"/>
    </source>
</evidence>
<sequence length="369" mass="40589">MTQFNGRTQICYGENAINTLEKLTGRHAFIVTDPFMVKIGFADRIISGLERANISSCVYDKVEPDPSLETVREGTVKLLADGADLIIALGGGSAIDAAKAIMYFAYKADPAKGKPQLVVIPTTSGTGSEVTAVTVVTDTEQQMKIPLMDPLLIPDMAVLDARFTRSVPPSVTATTGMDVLTHALEAFVSTPANAFTDLYAVHAIKYVFRYLLRCYRNGDDMEARQNMLLASCMAGMAFNNSGLGVAHSIAHTLGGLFHIPHGKANAVLLPYVIRFNSFDVRDRYRTIAKKLELPCETVEQGNESLIEAVRWLNSQMGIPNRIRDLGIKEDDFQTSLETMARHAMDDACTPTNPRRPSLRDIRQLLRKAY</sequence>